<protein>
    <submittedName>
        <fullName evidence="1">Uncharacterized protein</fullName>
    </submittedName>
</protein>
<evidence type="ECO:0000313" key="1">
    <source>
        <dbReference type="EMBL" id="GFT52319.1"/>
    </source>
</evidence>
<reference evidence="1" key="1">
    <citation type="submission" date="2020-08" db="EMBL/GenBank/DDBJ databases">
        <title>Multicomponent nature underlies the extraordinary mechanical properties of spider dragline silk.</title>
        <authorList>
            <person name="Kono N."/>
            <person name="Nakamura H."/>
            <person name="Mori M."/>
            <person name="Yoshida Y."/>
            <person name="Ohtoshi R."/>
            <person name="Malay A.D."/>
            <person name="Moran D.A.P."/>
            <person name="Tomita M."/>
            <person name="Numata K."/>
            <person name="Arakawa K."/>
        </authorList>
    </citation>
    <scope>NUCLEOTIDE SEQUENCE</scope>
</reference>
<organism evidence="1 2">
    <name type="scientific">Nephila pilipes</name>
    <name type="common">Giant wood spider</name>
    <name type="synonym">Nephila maculata</name>
    <dbReference type="NCBI Taxonomy" id="299642"/>
    <lineage>
        <taxon>Eukaryota</taxon>
        <taxon>Metazoa</taxon>
        <taxon>Ecdysozoa</taxon>
        <taxon>Arthropoda</taxon>
        <taxon>Chelicerata</taxon>
        <taxon>Arachnida</taxon>
        <taxon>Araneae</taxon>
        <taxon>Araneomorphae</taxon>
        <taxon>Entelegynae</taxon>
        <taxon>Araneoidea</taxon>
        <taxon>Nephilidae</taxon>
        <taxon>Nephila</taxon>
    </lineage>
</organism>
<evidence type="ECO:0000313" key="2">
    <source>
        <dbReference type="Proteomes" id="UP000887013"/>
    </source>
</evidence>
<gene>
    <name evidence="1" type="ORF">NPIL_215511</name>
</gene>
<dbReference type="EMBL" id="BMAW01065886">
    <property type="protein sequence ID" value="GFT52319.1"/>
    <property type="molecule type" value="Genomic_DNA"/>
</dbReference>
<proteinExistence type="predicted"/>
<name>A0A8X6P5W9_NEPPI</name>
<accession>A0A8X6P5W9</accession>
<keyword evidence="2" id="KW-1185">Reference proteome</keyword>
<comment type="caution">
    <text evidence="1">The sequence shown here is derived from an EMBL/GenBank/DDBJ whole genome shotgun (WGS) entry which is preliminary data.</text>
</comment>
<sequence length="108" mass="12170">MSLLGDDGVALVEKQHIFSLYGHTLKAFVKGIHVILFKRAATSFFYTGFKYSHRLPCKLIISSAAEEDEPLELIGNEVHFLHLNPYNAENTALRPIIEVKHHRGVVSI</sequence>
<dbReference type="AlphaFoldDB" id="A0A8X6P5W9"/>
<dbReference type="Proteomes" id="UP000887013">
    <property type="component" value="Unassembled WGS sequence"/>
</dbReference>